<dbReference type="SUPFAM" id="SSF52172">
    <property type="entry name" value="CheY-like"/>
    <property type="match status" value="1"/>
</dbReference>
<dbReference type="ExpressionAtlas" id="M8C7H3">
    <property type="expression patterns" value="baseline"/>
</dbReference>
<dbReference type="InterPro" id="IPR001789">
    <property type="entry name" value="Sig_transdc_resp-reg_receiver"/>
</dbReference>
<dbReference type="InterPro" id="IPR011006">
    <property type="entry name" value="CheY-like_superfamily"/>
</dbReference>
<comment type="caution">
    <text evidence="2">Lacks conserved residue(s) required for the propagation of feature annotation.</text>
</comment>
<reference evidence="3" key="1">
    <citation type="submission" date="2015-06" db="UniProtKB">
        <authorList>
            <consortium name="EnsemblPlants"/>
        </authorList>
    </citation>
    <scope>IDENTIFICATION</scope>
</reference>
<dbReference type="PROSITE" id="PS50110">
    <property type="entry name" value="RESPONSE_REGULATORY"/>
    <property type="match status" value="1"/>
</dbReference>
<proteinExistence type="predicted"/>
<name>M8C7H3_AEGTA</name>
<dbReference type="PANTHER" id="PTHR43874">
    <property type="entry name" value="TWO-COMPONENT RESPONSE REGULATOR"/>
    <property type="match status" value="1"/>
</dbReference>
<dbReference type="GO" id="GO:0000160">
    <property type="term" value="P:phosphorelay signal transduction system"/>
    <property type="evidence" value="ECO:0007669"/>
    <property type="project" value="UniProtKB-KW"/>
</dbReference>
<protein>
    <submittedName>
        <fullName evidence="3">Uncharacterized protein</fullName>
    </submittedName>
</protein>
<dbReference type="InterPro" id="IPR045279">
    <property type="entry name" value="ARR-like"/>
</dbReference>
<keyword evidence="1" id="KW-0902">Two-component regulatory system</keyword>
<dbReference type="GO" id="GO:0009736">
    <property type="term" value="P:cytokinin-activated signaling pathway"/>
    <property type="evidence" value="ECO:0007669"/>
    <property type="project" value="InterPro"/>
</dbReference>
<organism evidence="3">
    <name type="scientific">Aegilops tauschii</name>
    <name type="common">Tausch's goatgrass</name>
    <name type="synonym">Aegilops squarrosa</name>
    <dbReference type="NCBI Taxonomy" id="37682"/>
    <lineage>
        <taxon>Eukaryota</taxon>
        <taxon>Viridiplantae</taxon>
        <taxon>Streptophyta</taxon>
        <taxon>Embryophyta</taxon>
        <taxon>Tracheophyta</taxon>
        <taxon>Spermatophyta</taxon>
        <taxon>Magnoliopsida</taxon>
        <taxon>Liliopsida</taxon>
        <taxon>Poales</taxon>
        <taxon>Poaceae</taxon>
        <taxon>BOP clade</taxon>
        <taxon>Pooideae</taxon>
        <taxon>Triticodae</taxon>
        <taxon>Triticeae</taxon>
        <taxon>Triticinae</taxon>
        <taxon>Aegilops</taxon>
    </lineage>
</organism>
<dbReference type="PANTHER" id="PTHR43874:SF86">
    <property type="entry name" value="TWO-COMPONENT RESPONSE REGULATOR ORR26"/>
    <property type="match status" value="1"/>
</dbReference>
<evidence type="ECO:0000256" key="1">
    <source>
        <dbReference type="ARBA" id="ARBA00023012"/>
    </source>
</evidence>
<dbReference type="AlphaFoldDB" id="M8C7H3"/>
<evidence type="ECO:0000313" key="3">
    <source>
        <dbReference type="EnsemblPlants" id="EMT30018"/>
    </source>
</evidence>
<sequence length="653" mass="72457">MEKVAEGFGAISLSTCASLMPKKSRCGDAIGARDCVLATLPAMRQVGSNQRGFLIKHLLSTDKHWLALYMVLHVLYMETEEAQEDKIMMMLTFISQGLTDLMENLSVLVLDQDPVSLWTISNMLARFNFKVLPFHTPEEALDSLKRGVAKDEELDLIVAEVHPGNTELGTLVLFHHILNELEVPLITMCAYDEAVSAHMTLGTWFNVVKPLDTETINFLRMRALQHRSIKNHSCHGWKNSPVHECQGFEFDQTACRKPSPDESFYQLMCSLTYSDWVKGKKKHRLWAQRLSQGYQHYASMKELSEMISSSYKLASAKPNNYPATTQTQFTHGVASSIWDKYPGMVWPHVEGSSAASAMWYNYPGKPWGQLGESSARAEVSQINAGPPSVLIHGTKSIWDRYEESLQYYNGSLANKREVLPVKSKTADVYGRKIFINLEREETSRTEAAGKIVIGLESDDMHEGTMDNVHAAVTPQKDTMEKVHGAVTPQKDAMDEVHAAAIPHGVNEVPAAAMGAGDLMDLGSEALLDGMDNYHPSAENAQSEPFSDSDWDELEKFWMNQMEGQGQEQQGLVPLDLLLVDGIAPDELLQEDEAWNQALQPANPANVVNNAPIAEEPATGDAPVYDSANQSGVADNVFCVWSPQFAGDDYGIPF</sequence>
<dbReference type="EnsemblPlants" id="EMT30018">
    <property type="protein sequence ID" value="EMT30018"/>
    <property type="gene ID" value="F775_00195"/>
</dbReference>
<accession>M8C7H3</accession>
<dbReference type="Gene3D" id="3.40.50.2300">
    <property type="match status" value="1"/>
</dbReference>
<evidence type="ECO:0000256" key="2">
    <source>
        <dbReference type="PROSITE-ProRule" id="PRU00169"/>
    </source>
</evidence>